<evidence type="ECO:0000313" key="2">
    <source>
        <dbReference type="EMBL" id="AOH56774.1"/>
    </source>
</evidence>
<proteinExistence type="predicted"/>
<dbReference type="OrthoDB" id="1912519at2"/>
<keyword evidence="1" id="KW-0812">Transmembrane</keyword>
<evidence type="ECO:0008006" key="4">
    <source>
        <dbReference type="Google" id="ProtNLM"/>
    </source>
</evidence>
<accession>A0A1B3XU84</accession>
<keyword evidence="3" id="KW-1185">Reference proteome</keyword>
<name>A0A1B3XU84_9BACI</name>
<sequence length="164" mass="19192">MKLKFTIIILVVAIMIFIGCTIYEYQTKTTDLSNENINHIYLLDSLEKYRKGHSFSISKDVSHPGYEIYNIDENINKRITVDKTKNRTIHRIEAFDSSSKTSRNVSIGTSVTDLIRIYGKNYRERSSDQTDKLIEYVDRDQDILLSFFIYEDQVEGINLEVKDF</sequence>
<evidence type="ECO:0000256" key="1">
    <source>
        <dbReference type="SAM" id="Phobius"/>
    </source>
</evidence>
<dbReference type="Proteomes" id="UP000077926">
    <property type="component" value="Chromosome"/>
</dbReference>
<protein>
    <recommendedName>
        <fullName evidence="4">Lipoprotein</fullName>
    </recommendedName>
</protein>
<organism evidence="2 3">
    <name type="scientific">Peribacillus muralis</name>
    <dbReference type="NCBI Taxonomy" id="264697"/>
    <lineage>
        <taxon>Bacteria</taxon>
        <taxon>Bacillati</taxon>
        <taxon>Bacillota</taxon>
        <taxon>Bacilli</taxon>
        <taxon>Bacillales</taxon>
        <taxon>Bacillaceae</taxon>
        <taxon>Peribacillus</taxon>
    </lineage>
</organism>
<dbReference type="PROSITE" id="PS51257">
    <property type="entry name" value="PROKAR_LIPOPROTEIN"/>
    <property type="match status" value="1"/>
</dbReference>
<evidence type="ECO:0000313" key="3">
    <source>
        <dbReference type="Proteomes" id="UP000077926"/>
    </source>
</evidence>
<keyword evidence="1" id="KW-0472">Membrane</keyword>
<dbReference type="KEGG" id="bmur:ABE28_020590"/>
<keyword evidence="1" id="KW-1133">Transmembrane helix</keyword>
<dbReference type="EMBL" id="CP017080">
    <property type="protein sequence ID" value="AOH56774.1"/>
    <property type="molecule type" value="Genomic_DNA"/>
</dbReference>
<reference evidence="2 3" key="1">
    <citation type="submission" date="2016-08" db="EMBL/GenBank/DDBJ databases">
        <title>Complete genome sequence of Bacillus muralis G25-68, a strain with toxicity to nematodes.</title>
        <authorList>
            <person name="Zheng Z."/>
        </authorList>
    </citation>
    <scope>NUCLEOTIDE SEQUENCE [LARGE SCALE GENOMIC DNA]</scope>
    <source>
        <strain evidence="2 3">G25-68</strain>
    </source>
</reference>
<feature type="transmembrane region" description="Helical" evidence="1">
    <location>
        <begin position="7"/>
        <end position="25"/>
    </location>
</feature>
<dbReference type="RefSeq" id="WP_064462667.1">
    <property type="nucleotide sequence ID" value="NZ_CP017080.1"/>
</dbReference>
<dbReference type="AlphaFoldDB" id="A0A1B3XU84"/>
<gene>
    <name evidence="2" type="ORF">ABE28_020590</name>
</gene>